<evidence type="ECO:0000313" key="9">
    <source>
        <dbReference type="EMBL" id="KAG2495533.1"/>
    </source>
</evidence>
<evidence type="ECO:0000256" key="6">
    <source>
        <dbReference type="SAM" id="Phobius"/>
    </source>
</evidence>
<proteinExistence type="predicted"/>
<evidence type="ECO:0000256" key="5">
    <source>
        <dbReference type="SAM" id="MobiDB-lite"/>
    </source>
</evidence>
<evidence type="ECO:0000259" key="8">
    <source>
        <dbReference type="Pfam" id="PF02932"/>
    </source>
</evidence>
<feature type="compositionally biased region" description="Low complexity" evidence="5">
    <location>
        <begin position="1228"/>
        <end position="1238"/>
    </location>
</feature>
<dbReference type="SUPFAM" id="SSF90112">
    <property type="entry name" value="Neurotransmitter-gated ion-channel transmembrane pore"/>
    <property type="match status" value="1"/>
</dbReference>
<feature type="compositionally biased region" description="Low complexity" evidence="5">
    <location>
        <begin position="804"/>
        <end position="813"/>
    </location>
</feature>
<feature type="region of interest" description="Disordered" evidence="5">
    <location>
        <begin position="577"/>
        <end position="600"/>
    </location>
</feature>
<feature type="compositionally biased region" description="Basic residues" evidence="5">
    <location>
        <begin position="1249"/>
        <end position="1259"/>
    </location>
</feature>
<evidence type="ECO:0000256" key="3">
    <source>
        <dbReference type="ARBA" id="ARBA00022989"/>
    </source>
</evidence>
<dbReference type="InterPro" id="IPR006029">
    <property type="entry name" value="Neurotrans-gated_channel_TM"/>
</dbReference>
<keyword evidence="10" id="KW-1185">Reference proteome</keyword>
<dbReference type="InterPro" id="IPR006201">
    <property type="entry name" value="Neur_channel"/>
</dbReference>
<dbReference type="OrthoDB" id="5975154at2759"/>
<comment type="caution">
    <text evidence="9">The sequence shown here is derived from an EMBL/GenBank/DDBJ whole genome shotgun (WGS) entry which is preliminary data.</text>
</comment>
<dbReference type="Pfam" id="PF02931">
    <property type="entry name" value="Neur_chan_LBD"/>
    <property type="match status" value="1"/>
</dbReference>
<keyword evidence="2 6" id="KW-0812">Transmembrane</keyword>
<dbReference type="Gene3D" id="2.70.170.10">
    <property type="entry name" value="Neurotransmitter-gated ion-channel ligand-binding domain"/>
    <property type="match status" value="1"/>
</dbReference>
<feature type="compositionally biased region" description="Acidic residues" evidence="5">
    <location>
        <begin position="1581"/>
        <end position="1590"/>
    </location>
</feature>
<dbReference type="PANTHER" id="PTHR18945">
    <property type="entry name" value="NEUROTRANSMITTER GATED ION CHANNEL"/>
    <property type="match status" value="1"/>
</dbReference>
<feature type="compositionally biased region" description="Polar residues" evidence="5">
    <location>
        <begin position="775"/>
        <end position="790"/>
    </location>
</feature>
<protein>
    <submittedName>
        <fullName evidence="9">Uncharacterized protein</fullName>
    </submittedName>
</protein>
<evidence type="ECO:0000256" key="2">
    <source>
        <dbReference type="ARBA" id="ARBA00022692"/>
    </source>
</evidence>
<dbReference type="InterPro" id="IPR036719">
    <property type="entry name" value="Neuro-gated_channel_TM_sf"/>
</dbReference>
<dbReference type="GO" id="GO:0016020">
    <property type="term" value="C:membrane"/>
    <property type="evidence" value="ECO:0007669"/>
    <property type="project" value="UniProtKB-SubCell"/>
</dbReference>
<feature type="region of interest" description="Disordered" evidence="5">
    <location>
        <begin position="959"/>
        <end position="1114"/>
    </location>
</feature>
<feature type="region of interest" description="Disordered" evidence="5">
    <location>
        <begin position="752"/>
        <end position="908"/>
    </location>
</feature>
<comment type="subcellular location">
    <subcellularLocation>
        <location evidence="1">Membrane</location>
        <topology evidence="1">Multi-pass membrane protein</topology>
    </subcellularLocation>
</comment>
<evidence type="ECO:0000256" key="4">
    <source>
        <dbReference type="ARBA" id="ARBA00023136"/>
    </source>
</evidence>
<dbReference type="CDD" id="cd18989">
    <property type="entry name" value="LGIC_ECD_cation"/>
    <property type="match status" value="1"/>
</dbReference>
<organism evidence="9 10">
    <name type="scientific">Edaphochlamys debaryana</name>
    <dbReference type="NCBI Taxonomy" id="47281"/>
    <lineage>
        <taxon>Eukaryota</taxon>
        <taxon>Viridiplantae</taxon>
        <taxon>Chlorophyta</taxon>
        <taxon>core chlorophytes</taxon>
        <taxon>Chlorophyceae</taxon>
        <taxon>CS clade</taxon>
        <taxon>Chlamydomonadales</taxon>
        <taxon>Chlamydomonadales incertae sedis</taxon>
        <taxon>Edaphochlamys</taxon>
    </lineage>
</organism>
<dbReference type="Gene3D" id="1.20.58.390">
    <property type="entry name" value="Neurotransmitter-gated ion-channel transmembrane domain"/>
    <property type="match status" value="1"/>
</dbReference>
<dbReference type="SUPFAM" id="SSF63712">
    <property type="entry name" value="Nicotinic receptor ligand binding domain-like"/>
    <property type="match status" value="1"/>
</dbReference>
<feature type="compositionally biased region" description="Gly residues" evidence="5">
    <location>
        <begin position="1498"/>
        <end position="1510"/>
    </location>
</feature>
<evidence type="ECO:0000256" key="1">
    <source>
        <dbReference type="ARBA" id="ARBA00004141"/>
    </source>
</evidence>
<feature type="compositionally biased region" description="Basic and acidic residues" evidence="5">
    <location>
        <begin position="830"/>
        <end position="858"/>
    </location>
</feature>
<feature type="region of interest" description="Disordered" evidence="5">
    <location>
        <begin position="46"/>
        <end position="71"/>
    </location>
</feature>
<sequence length="1772" mass="185690">MPRVAALSSRQRLRPAALSQVAESSEVLLPSGFFVDSMRVTGAQRRALKAAQQQGGNGTDGGATNSTSSAGVGLTYKPGGVSNATGQQSELLSALLTNYDKTSFPFPADGGPVVVEINVAMHTIGSINLQEGSMDLNVWFRLHWSDPRLAWNESEWGISRLYVLNQELRYMDIWYPDVTLWNSAYDVASTLGAQAPIIHSTGEVFWGRNGQLRVACNFKGLAAFPFGDVKCLMEIGTWSHGPLSVVVKEAPQGGVTIAGNSVTDMRGAKAVEWKFRSVRSWVHLYPAYPCCPEESNWPVVLVDVTLQRTQTLFALKILVPQIVLALVGFMTFWLSPECGERLGVAVTIPLALAVYDLLVYSTLPASDDISCIGAIGLLGFLFSVVTLAINGAVVHLFHYREPRWWMGSGTIWAIWLRFRQQRVWGQLLEVLDTLETELIKQHLKENQAAKRARQPKQRRRSFLIGEGWGRPSKPTGPVPDAELEAVKRAITAVAAAEAEAALPESHADDDEEAAGALATLTPADTEVAMSGNALYGAPDDTGAESKRMSAAGRGIRRLSNFFSHTTEMAKAFGHAAAASDNGLPSPRQASTKRTDPGIAADVSGHSFAITEGEAPGSRRASVTASRWGKSAGLSRLQLAPKGGNEVERSSSPARLKSVTGAQRIGSVTISNRSMAGVVMLAQQQRQLLGLAQQQALLGSGGSGQLSPWALQTATSGGLEIRYSVSGSGGLMPDGRRGSAPSGRRNHLVGASAKRLSKGDSLGGSRRHTLKRGDSLLSSKRSQLQGTSFQRGSRKQSLLRGESTASSAAAGGSSRRLKKGDSITKSRRHQLKGDSVKRRSQRHDGGSRTTSDDGSHIMGERVSYSGGRVSGFGRVSGSGNKKRGSKSNSSASETEEEEDSSVGLEGSLPLGRGFTAANIQDTIQEAEEEGLDVSQYRGQAVGVAEVSVSVDGTIERQSSSSYLGPFTMPGADGPSGPERASPGGAFGLGAGLMERTSVRSDRTSAGRMSANGLGERMSPPGPSSSGMLRAERPSVGSFRTSGDGDKRSSGDGDSKRNSADGSKRTTPLPPVAPSQASASEGDPDGLDRGLKGRTSITTRSRTKRDPLEAAAEEWGARDGWEEAVAAVRTSAASVDSQDGAAAGPGRPSGGRASVPSFALKGPPNIARGVAVAASPLVHSYNPNAVPVMPAGAFANRAPLDDPALEAAAEFWLASQQVNNGVPVSGSGGASTSAGGASTSLANHPSWRAPSRFRRESHRHGALSGSGIAGVGAAGGSGLTSPLTSSSRLHMMPSLGAATATAAGLTASSNVPTTNSPPADGKLAPPPTTATARQAASSGVDVSSPGAVAITIASETEARAPGNTSHSDIPSPTGPTAHITRVVSPHRVPTEAAGHPPAPPPAERQSRRRRMSGISLGVMPRPMPAHADSGYSGHSHSNRAGGSPEHAFSGGEAGTRHISEANRVSSGRDRDRQIEHVSSSGRTAGNTSGRNLGYVSGSGRQLGGTSGSGRQLGGASNKSLNVAIGVSGGNGAPGGAHMHDGYNDLEAGFGDPFRNRVTGGLSDEPNGWGERPSGAPRGSGPEGADEPEFEPLEGEWEVEKELTLDAVLRCETPELLETYLQMILDNPSSELVAIRERVANAVNMFGMEDLVLRLFPLVGRPSPDAQAAAALYSYGVATGTTRRGVVRGGKKLGQSRHIQTAQASVGAKAEFHLLIGDEYNHKWRLLSSFIDANCRYLMPIAYVFCFLMIIWANVWANTELQEGPSPESSALAYQ</sequence>
<dbReference type="InterPro" id="IPR038050">
    <property type="entry name" value="Neuro_actylchol_rec"/>
</dbReference>
<gene>
    <name evidence="9" type="ORF">HYH03_006476</name>
</gene>
<feature type="region of interest" description="Disordered" evidence="5">
    <location>
        <begin position="633"/>
        <end position="654"/>
    </location>
</feature>
<feature type="transmembrane region" description="Helical" evidence="6">
    <location>
        <begin position="372"/>
        <end position="397"/>
    </location>
</feature>
<accession>A0A835Y6B3</accession>
<reference evidence="9" key="1">
    <citation type="journal article" date="2020" name="bioRxiv">
        <title>Comparative genomics of Chlamydomonas.</title>
        <authorList>
            <person name="Craig R.J."/>
            <person name="Hasan A.R."/>
            <person name="Ness R.W."/>
            <person name="Keightley P.D."/>
        </authorList>
    </citation>
    <scope>NUCLEOTIDE SEQUENCE</scope>
    <source>
        <strain evidence="9">CCAP 11/70</strain>
    </source>
</reference>
<feature type="region of interest" description="Disordered" evidence="5">
    <location>
        <begin position="1127"/>
        <end position="1153"/>
    </location>
</feature>
<dbReference type="InterPro" id="IPR036734">
    <property type="entry name" value="Neur_chan_lig-bd_sf"/>
</dbReference>
<dbReference type="EMBL" id="JAEHOE010000024">
    <property type="protein sequence ID" value="KAG2495533.1"/>
    <property type="molecule type" value="Genomic_DNA"/>
</dbReference>
<feature type="compositionally biased region" description="Low complexity" evidence="5">
    <location>
        <begin position="1127"/>
        <end position="1152"/>
    </location>
</feature>
<evidence type="ECO:0000259" key="7">
    <source>
        <dbReference type="Pfam" id="PF02931"/>
    </source>
</evidence>
<feature type="domain" description="Neurotransmitter-gated ion-channel transmembrane" evidence="8">
    <location>
        <begin position="317"/>
        <end position="403"/>
    </location>
</feature>
<feature type="transmembrane region" description="Helical" evidence="6">
    <location>
        <begin position="1734"/>
        <end position="1754"/>
    </location>
</feature>
<dbReference type="InterPro" id="IPR006202">
    <property type="entry name" value="Neur_chan_lig-bd"/>
</dbReference>
<feature type="region of interest" description="Disordered" evidence="5">
    <location>
        <begin position="1222"/>
        <end position="1269"/>
    </location>
</feature>
<name>A0A835Y6B3_9CHLO</name>
<feature type="transmembrane region" description="Helical" evidence="6">
    <location>
        <begin position="342"/>
        <end position="360"/>
    </location>
</feature>
<evidence type="ECO:0000313" key="10">
    <source>
        <dbReference type="Proteomes" id="UP000612055"/>
    </source>
</evidence>
<feature type="compositionally biased region" description="Basic and acidic residues" evidence="5">
    <location>
        <begin position="1452"/>
        <end position="1473"/>
    </location>
</feature>
<feature type="compositionally biased region" description="Basic and acidic residues" evidence="5">
    <location>
        <begin position="1041"/>
        <end position="1062"/>
    </location>
</feature>
<dbReference type="GO" id="GO:0004888">
    <property type="term" value="F:transmembrane signaling receptor activity"/>
    <property type="evidence" value="ECO:0007669"/>
    <property type="project" value="InterPro"/>
</dbReference>
<feature type="region of interest" description="Disordered" evidence="5">
    <location>
        <begin position="1305"/>
        <end position="1341"/>
    </location>
</feature>
<feature type="region of interest" description="Disordered" evidence="5">
    <location>
        <begin position="1551"/>
        <end position="1590"/>
    </location>
</feature>
<feature type="region of interest" description="Disordered" evidence="5">
    <location>
        <begin position="1353"/>
        <end position="1513"/>
    </location>
</feature>
<dbReference type="CDD" id="cd19051">
    <property type="entry name" value="LGIC_TM_cation"/>
    <property type="match status" value="1"/>
</dbReference>
<dbReference type="Pfam" id="PF02932">
    <property type="entry name" value="Neur_chan_memb"/>
    <property type="match status" value="1"/>
</dbReference>
<keyword evidence="3 6" id="KW-1133">Transmembrane helix</keyword>
<feature type="domain" description="Neurotransmitter-gated ion-channel ligand-binding" evidence="7">
    <location>
        <begin position="89"/>
        <end position="309"/>
    </location>
</feature>
<feature type="region of interest" description="Disordered" evidence="5">
    <location>
        <begin position="726"/>
        <end position="745"/>
    </location>
</feature>
<keyword evidence="4 6" id="KW-0472">Membrane</keyword>
<dbReference type="Proteomes" id="UP000612055">
    <property type="component" value="Unassembled WGS sequence"/>
</dbReference>
<dbReference type="GO" id="GO:0005230">
    <property type="term" value="F:extracellular ligand-gated monoatomic ion channel activity"/>
    <property type="evidence" value="ECO:0007669"/>
    <property type="project" value="InterPro"/>
</dbReference>
<feature type="transmembrane region" description="Helical" evidence="6">
    <location>
        <begin position="313"/>
        <end position="335"/>
    </location>
</feature>
<feature type="compositionally biased region" description="Polar residues" evidence="5">
    <location>
        <begin position="1474"/>
        <end position="1488"/>
    </location>
</feature>